<evidence type="ECO:0000259" key="2">
    <source>
        <dbReference type="Pfam" id="PF03372"/>
    </source>
</evidence>
<evidence type="ECO:0000256" key="1">
    <source>
        <dbReference type="SAM" id="Phobius"/>
    </source>
</evidence>
<dbReference type="InterPro" id="IPR036691">
    <property type="entry name" value="Endo/exonu/phosph_ase_sf"/>
</dbReference>
<evidence type="ECO:0000313" key="4">
    <source>
        <dbReference type="Proteomes" id="UP000033772"/>
    </source>
</evidence>
<comment type="caution">
    <text evidence="3">The sequence shown here is derived from an EMBL/GenBank/DDBJ whole genome shotgun (WGS) entry which is preliminary data.</text>
</comment>
<proteinExistence type="predicted"/>
<dbReference type="InterPro" id="IPR005135">
    <property type="entry name" value="Endo/exonuclease/phosphatase"/>
</dbReference>
<feature type="transmembrane region" description="Helical" evidence="1">
    <location>
        <begin position="75"/>
        <end position="97"/>
    </location>
</feature>
<keyword evidence="1" id="KW-0472">Membrane</keyword>
<feature type="transmembrane region" description="Helical" evidence="1">
    <location>
        <begin position="22"/>
        <end position="40"/>
    </location>
</feature>
<dbReference type="EMBL" id="JZDQ02000001">
    <property type="protein sequence ID" value="OIJ28899.1"/>
    <property type="molecule type" value="Genomic_DNA"/>
</dbReference>
<dbReference type="STRING" id="1844.UG56_000475"/>
<evidence type="ECO:0000313" key="3">
    <source>
        <dbReference type="EMBL" id="OIJ28899.1"/>
    </source>
</evidence>
<dbReference type="Proteomes" id="UP000033772">
    <property type="component" value="Unassembled WGS sequence"/>
</dbReference>
<dbReference type="AlphaFoldDB" id="A0A1J4NBK2"/>
<keyword evidence="1" id="KW-1133">Transmembrane helix</keyword>
<sequence length="324" mass="34867">MTGWLGSLNVDGDRSPWRRGRLLALTAALLAVVIALHDLVPNRWGNLGSLVATALPWLGLAVPLLVLGAIVRRSALAALLALAPLAAWVGVFGPQLLPAGSAAYDLTVVQHNVADDNHDVEGTVDLLLAEDPDIVALEEVTPEHLRHYEAALEPRFDHHATQGTVGLWSRYPITEHTRVDIRPAGIHASWDRCLRAVVRTPDGDMAVYVAHLPSVRLGPRGLAANSRNRSAKLLGEAIAADPAPAVLLTGDLNGNLRDPGLEPVTEQVSRKEHGFRLTFPAALPVVQLDHVLARGAEVRDLKVLPRSGSDHRPVAAHVSLRRVR</sequence>
<dbReference type="Pfam" id="PF03372">
    <property type="entry name" value="Exo_endo_phos"/>
    <property type="match status" value="1"/>
</dbReference>
<feature type="transmembrane region" description="Helical" evidence="1">
    <location>
        <begin position="46"/>
        <end position="68"/>
    </location>
</feature>
<dbReference type="Gene3D" id="3.60.10.10">
    <property type="entry name" value="Endonuclease/exonuclease/phosphatase"/>
    <property type="match status" value="1"/>
</dbReference>
<dbReference type="GO" id="GO:0003824">
    <property type="term" value="F:catalytic activity"/>
    <property type="evidence" value="ECO:0007669"/>
    <property type="project" value="InterPro"/>
</dbReference>
<accession>A0A1J4NBK2</accession>
<protein>
    <recommendedName>
        <fullName evidence="2">Endonuclease/exonuclease/phosphatase domain-containing protein</fullName>
    </recommendedName>
</protein>
<organism evidence="3 4">
    <name type="scientific">Nocardioides luteus</name>
    <dbReference type="NCBI Taxonomy" id="1844"/>
    <lineage>
        <taxon>Bacteria</taxon>
        <taxon>Bacillati</taxon>
        <taxon>Actinomycetota</taxon>
        <taxon>Actinomycetes</taxon>
        <taxon>Propionibacteriales</taxon>
        <taxon>Nocardioidaceae</taxon>
        <taxon>Nocardioides</taxon>
    </lineage>
</organism>
<gene>
    <name evidence="3" type="ORF">UG56_000475</name>
</gene>
<reference evidence="3" key="1">
    <citation type="submission" date="2016-10" db="EMBL/GenBank/DDBJ databases">
        <title>Draft Genome Sequence of Nocardioides luteus Strain BAFB, an Alkane-Degrading Bacterium Isolated from JP-7 Polluted Soil.</title>
        <authorList>
            <person name="Brown L."/>
            <person name="Ruiz O.N."/>
            <person name="Gunasekera T."/>
        </authorList>
    </citation>
    <scope>NUCLEOTIDE SEQUENCE [LARGE SCALE GENOMIC DNA]</scope>
    <source>
        <strain evidence="3">BAFB</strain>
    </source>
</reference>
<feature type="domain" description="Endonuclease/exonuclease/phosphatase" evidence="2">
    <location>
        <begin position="112"/>
        <end position="311"/>
    </location>
</feature>
<keyword evidence="4" id="KW-1185">Reference proteome</keyword>
<dbReference type="SUPFAM" id="SSF56219">
    <property type="entry name" value="DNase I-like"/>
    <property type="match status" value="1"/>
</dbReference>
<keyword evidence="1" id="KW-0812">Transmembrane</keyword>
<name>A0A1J4NBK2_9ACTN</name>
<dbReference type="RefSeq" id="WP_071326816.1">
    <property type="nucleotide sequence ID" value="NZ_JZDQ02000001.1"/>
</dbReference>